<feature type="region of interest" description="Disordered" evidence="1">
    <location>
        <begin position="113"/>
        <end position="155"/>
    </location>
</feature>
<feature type="transmembrane region" description="Helical" evidence="2">
    <location>
        <begin position="59"/>
        <end position="78"/>
    </location>
</feature>
<dbReference type="RefSeq" id="WP_425579435.1">
    <property type="nucleotide sequence ID" value="NZ_BAABIK010000034.1"/>
</dbReference>
<proteinExistence type="predicted"/>
<gene>
    <name evidence="3" type="ORF">GCM10023224_45350</name>
</gene>
<evidence type="ECO:0000256" key="2">
    <source>
        <dbReference type="SAM" id="Phobius"/>
    </source>
</evidence>
<organism evidence="3 4">
    <name type="scientific">Streptomonospora halophila</name>
    <dbReference type="NCBI Taxonomy" id="427369"/>
    <lineage>
        <taxon>Bacteria</taxon>
        <taxon>Bacillati</taxon>
        <taxon>Actinomycetota</taxon>
        <taxon>Actinomycetes</taxon>
        <taxon>Streptosporangiales</taxon>
        <taxon>Nocardiopsidaceae</taxon>
        <taxon>Streptomonospora</taxon>
    </lineage>
</organism>
<feature type="compositionally biased region" description="Low complexity" evidence="1">
    <location>
        <begin position="130"/>
        <end position="143"/>
    </location>
</feature>
<evidence type="ECO:0008006" key="5">
    <source>
        <dbReference type="Google" id="ProtNLM"/>
    </source>
</evidence>
<dbReference type="Proteomes" id="UP001499993">
    <property type="component" value="Unassembled WGS sequence"/>
</dbReference>
<name>A0ABP9GW79_9ACTN</name>
<reference evidence="4" key="1">
    <citation type="journal article" date="2019" name="Int. J. Syst. Evol. Microbiol.">
        <title>The Global Catalogue of Microorganisms (GCM) 10K type strain sequencing project: providing services to taxonomists for standard genome sequencing and annotation.</title>
        <authorList>
            <consortium name="The Broad Institute Genomics Platform"/>
            <consortium name="The Broad Institute Genome Sequencing Center for Infectious Disease"/>
            <person name="Wu L."/>
            <person name="Ma J."/>
        </authorList>
    </citation>
    <scope>NUCLEOTIDE SEQUENCE [LARGE SCALE GENOMIC DNA]</scope>
    <source>
        <strain evidence="4">JCM 18123</strain>
    </source>
</reference>
<evidence type="ECO:0000256" key="1">
    <source>
        <dbReference type="SAM" id="MobiDB-lite"/>
    </source>
</evidence>
<keyword evidence="4" id="KW-1185">Reference proteome</keyword>
<sequence>MLALNAATVSFAHMFELALRHGEPTWRAAQFPISVDGMIIASSMALLNDARQGRRGGVLPWTLLIIGSAASLAANIAVADPTMWSRVIHAWPSAALIGSYELLMRQFRADTRAQHHTDPAMSAADQGLGSATAAEQQTSATATPHDGAQEAKARHLQVVETEPGSNPGEFGDIARADRGPPLIQHQAWTWALRHRRTDGTLPTGKEIAAAFGRRERWGRMVKQFGEAGGLGNEHVAAEHVGEPSLSSAGAGP</sequence>
<dbReference type="EMBL" id="BAABIK010000034">
    <property type="protein sequence ID" value="GAA4954815.1"/>
    <property type="molecule type" value="Genomic_DNA"/>
</dbReference>
<keyword evidence="2" id="KW-0472">Membrane</keyword>
<keyword evidence="2" id="KW-1133">Transmembrane helix</keyword>
<dbReference type="Pfam" id="PF10935">
    <property type="entry name" value="DUF2637"/>
    <property type="match status" value="1"/>
</dbReference>
<accession>A0ABP9GW79</accession>
<comment type="caution">
    <text evidence="3">The sequence shown here is derived from an EMBL/GenBank/DDBJ whole genome shotgun (WGS) entry which is preliminary data.</text>
</comment>
<dbReference type="InterPro" id="IPR021235">
    <property type="entry name" value="DUF2637"/>
</dbReference>
<protein>
    <recommendedName>
        <fullName evidence="5">DUF2637 domain-containing protein</fullName>
    </recommendedName>
</protein>
<keyword evidence="2" id="KW-0812">Transmembrane</keyword>
<evidence type="ECO:0000313" key="3">
    <source>
        <dbReference type="EMBL" id="GAA4954815.1"/>
    </source>
</evidence>
<evidence type="ECO:0000313" key="4">
    <source>
        <dbReference type="Proteomes" id="UP001499993"/>
    </source>
</evidence>